<name>A0AAN8SCV4_POLSC</name>
<evidence type="ECO:0000256" key="1">
    <source>
        <dbReference type="ARBA" id="ARBA00001954"/>
    </source>
</evidence>
<dbReference type="PANTHER" id="PTHR21052:SF0">
    <property type="entry name" value="ALPHA-KETOGLUTARATE-DEPENDENT DIOXYGENASE ALKB HOMOLOG 7, MITOCHONDRIAL"/>
    <property type="match status" value="1"/>
</dbReference>
<dbReference type="SUPFAM" id="SSF51197">
    <property type="entry name" value="Clavaminate synthase-like"/>
    <property type="match status" value="1"/>
</dbReference>
<evidence type="ECO:0000313" key="2">
    <source>
        <dbReference type="EMBL" id="KAK6643799.1"/>
    </source>
</evidence>
<dbReference type="InterPro" id="IPR032870">
    <property type="entry name" value="ALKBH7-like"/>
</dbReference>
<dbReference type="Proteomes" id="UP001372834">
    <property type="component" value="Unassembled WGS sequence"/>
</dbReference>
<dbReference type="AlphaFoldDB" id="A0AAN8SCV4"/>
<dbReference type="EMBL" id="JAWJWE010000001">
    <property type="protein sequence ID" value="KAK6643799.1"/>
    <property type="molecule type" value="Genomic_DNA"/>
</dbReference>
<organism evidence="2 3">
    <name type="scientific">Polyplax serrata</name>
    <name type="common">Common mouse louse</name>
    <dbReference type="NCBI Taxonomy" id="468196"/>
    <lineage>
        <taxon>Eukaryota</taxon>
        <taxon>Metazoa</taxon>
        <taxon>Ecdysozoa</taxon>
        <taxon>Arthropoda</taxon>
        <taxon>Hexapoda</taxon>
        <taxon>Insecta</taxon>
        <taxon>Pterygota</taxon>
        <taxon>Neoptera</taxon>
        <taxon>Paraneoptera</taxon>
        <taxon>Psocodea</taxon>
        <taxon>Troctomorpha</taxon>
        <taxon>Phthiraptera</taxon>
        <taxon>Anoplura</taxon>
        <taxon>Polyplacidae</taxon>
        <taxon>Polyplax</taxon>
    </lineage>
</organism>
<dbReference type="InterPro" id="IPR037151">
    <property type="entry name" value="AlkB-like_sf"/>
</dbReference>
<proteinExistence type="predicted"/>
<evidence type="ECO:0000313" key="3">
    <source>
        <dbReference type="Proteomes" id="UP001372834"/>
    </source>
</evidence>
<dbReference type="GO" id="GO:0006631">
    <property type="term" value="P:fatty acid metabolic process"/>
    <property type="evidence" value="ECO:0007669"/>
    <property type="project" value="TreeGrafter"/>
</dbReference>
<reference evidence="2 3" key="1">
    <citation type="submission" date="2023-10" db="EMBL/GenBank/DDBJ databases">
        <title>Genomes of two closely related lineages of the louse Polyplax serrata with different host specificities.</title>
        <authorList>
            <person name="Martinu J."/>
            <person name="Tarabai H."/>
            <person name="Stefka J."/>
            <person name="Hypsa V."/>
        </authorList>
    </citation>
    <scope>NUCLEOTIDE SEQUENCE [LARGE SCALE GENOMIC DNA]</scope>
    <source>
        <strain evidence="2">HR10_N</strain>
    </source>
</reference>
<sequence length="237" mass="27741">MANILDSLWIAGVRNYRYLRRNKTFGFRGKQISDAVKVCDKPHYLFFSECFPDLKEKIQLASDMKVLDDFVTEDEENSLLQEVEPELKKLRYEIGHWDNAIKCYREREKLKWNSVNTRILENVKKIAFDHESVPLKHVHVLDLEENGVILPHIDSIKFCGTTIAGISLLSDSVMRLVHDVNKSKIVDVFLRRRSLYIMTGVARYLYTHEILGTDNSRFRNEVVKKGRRISIICRNEP</sequence>
<comment type="cofactor">
    <cofactor evidence="1">
        <name>Fe(2+)</name>
        <dbReference type="ChEBI" id="CHEBI:29033"/>
    </cofactor>
</comment>
<comment type="caution">
    <text evidence="2">The sequence shown here is derived from an EMBL/GenBank/DDBJ whole genome shotgun (WGS) entry which is preliminary data.</text>
</comment>
<gene>
    <name evidence="2" type="ORF">RUM43_000062</name>
</gene>
<protein>
    <submittedName>
        <fullName evidence="2">Uncharacterized protein</fullName>
    </submittedName>
</protein>
<dbReference type="GO" id="GO:0006974">
    <property type="term" value="P:DNA damage response"/>
    <property type="evidence" value="ECO:0007669"/>
    <property type="project" value="InterPro"/>
</dbReference>
<dbReference type="Gene3D" id="2.60.120.590">
    <property type="entry name" value="Alpha-ketoglutarate-dependent dioxygenase AlkB-like"/>
    <property type="match status" value="1"/>
</dbReference>
<dbReference type="GO" id="GO:0005759">
    <property type="term" value="C:mitochondrial matrix"/>
    <property type="evidence" value="ECO:0007669"/>
    <property type="project" value="TreeGrafter"/>
</dbReference>
<accession>A0AAN8SCV4</accession>
<dbReference type="PANTHER" id="PTHR21052">
    <property type="entry name" value="SPERMATOGENESIS ASSOCIATED 11-RELATED"/>
    <property type="match status" value="1"/>
</dbReference>